<dbReference type="InterPro" id="IPR005151">
    <property type="entry name" value="Tail-specific_protease"/>
</dbReference>
<name>A0A2S6G064_9CLOT</name>
<evidence type="ECO:0000259" key="2">
    <source>
        <dbReference type="Pfam" id="PF03572"/>
    </source>
</evidence>
<dbReference type="EMBL" id="PTIS01000002">
    <property type="protein sequence ID" value="PPK49227.1"/>
    <property type="molecule type" value="Genomic_DNA"/>
</dbReference>
<dbReference type="GO" id="GO:0006508">
    <property type="term" value="P:proteolysis"/>
    <property type="evidence" value="ECO:0007669"/>
    <property type="project" value="InterPro"/>
</dbReference>
<dbReference type="AlphaFoldDB" id="A0A2S6G064"/>
<dbReference type="Pfam" id="PF03572">
    <property type="entry name" value="Peptidase_S41"/>
    <property type="match status" value="1"/>
</dbReference>
<dbReference type="SUPFAM" id="SSF52096">
    <property type="entry name" value="ClpP/crotonase"/>
    <property type="match status" value="1"/>
</dbReference>
<dbReference type="Proteomes" id="UP000239863">
    <property type="component" value="Unassembled WGS sequence"/>
</dbReference>
<dbReference type="OrthoDB" id="1708078at2"/>
<keyword evidence="1" id="KW-0472">Membrane</keyword>
<keyword evidence="1" id="KW-1133">Transmembrane helix</keyword>
<evidence type="ECO:0000313" key="3">
    <source>
        <dbReference type="EMBL" id="PPK49227.1"/>
    </source>
</evidence>
<dbReference type="RefSeq" id="WP_104409238.1">
    <property type="nucleotide sequence ID" value="NZ_PTIS01000002.1"/>
</dbReference>
<keyword evidence="1" id="KW-0812">Transmembrane</keyword>
<dbReference type="STRING" id="37659.GCA_000703125_01737"/>
<sequence length="516" mass="59643">MKLKKRLLIFTIVSIIISIFIISTFYIFKSRKREVAFYDFINNINEERKFNVSNSTPLDISKYMENKNINEEIFTNEDLEELTNYKYVNENISNKILTLNEANKDIEYTFKLLKYVYGPYEYFGGDGVFLKKENEILNELANIENIKYDDIKKLLLEELSFINDGHFSISNSSININKNSIYVYNEDYIFKKDTKGYYTTINNTKWYATSIDEKPSDKYMKSTITKDGELAYSIGMLLNNSGDIYPLNINLTNNKTNETIDKIVNLKRNLKANKTPEASVTEKTLDNIPILKIMSMRPTNPNDNSLYDFVESAERLNKNKVLIIDLRGNIGGAESLWKKWLNAYMGQDIEITQSVGKKNSKAKLWAYKKYIEKFSADKELLVKINSSINNEDYGYWDSYLFNGKWYENENLVFVLVDDDVASASEGFLSYLRNIENIVFVGSNSRGCLLVPDTSEFSLPNSNIILRFGTGIAFKNTDTNMDGVGFEPDIWVNSSDALDRVLKLCERYNISSMKHMK</sequence>
<dbReference type="InterPro" id="IPR029045">
    <property type="entry name" value="ClpP/crotonase-like_dom_sf"/>
</dbReference>
<evidence type="ECO:0000256" key="1">
    <source>
        <dbReference type="SAM" id="Phobius"/>
    </source>
</evidence>
<accession>A0A2S6G064</accession>
<dbReference type="Gene3D" id="3.90.226.10">
    <property type="entry name" value="2-enoyl-CoA Hydratase, Chain A, domain 1"/>
    <property type="match status" value="1"/>
</dbReference>
<organism evidence="3 4">
    <name type="scientific">Clostridium algidicarnis DSM 15099</name>
    <dbReference type="NCBI Taxonomy" id="1121295"/>
    <lineage>
        <taxon>Bacteria</taxon>
        <taxon>Bacillati</taxon>
        <taxon>Bacillota</taxon>
        <taxon>Clostridia</taxon>
        <taxon>Eubacteriales</taxon>
        <taxon>Clostridiaceae</taxon>
        <taxon>Clostridium</taxon>
    </lineage>
</organism>
<reference evidence="3 4" key="1">
    <citation type="submission" date="2018-02" db="EMBL/GenBank/DDBJ databases">
        <title>Genomic Encyclopedia of Archaeal and Bacterial Type Strains, Phase II (KMG-II): from individual species to whole genera.</title>
        <authorList>
            <person name="Goeker M."/>
        </authorList>
    </citation>
    <scope>NUCLEOTIDE SEQUENCE [LARGE SCALE GENOMIC DNA]</scope>
    <source>
        <strain evidence="3 4">DSM 15099</strain>
    </source>
</reference>
<proteinExistence type="predicted"/>
<evidence type="ECO:0000313" key="4">
    <source>
        <dbReference type="Proteomes" id="UP000239863"/>
    </source>
</evidence>
<feature type="transmembrane region" description="Helical" evidence="1">
    <location>
        <begin position="7"/>
        <end position="28"/>
    </location>
</feature>
<protein>
    <submittedName>
        <fullName evidence="3">Peptidase S41-like protein</fullName>
    </submittedName>
</protein>
<feature type="domain" description="Tail specific protease" evidence="2">
    <location>
        <begin position="290"/>
        <end position="489"/>
    </location>
</feature>
<dbReference type="GO" id="GO:0008236">
    <property type="term" value="F:serine-type peptidase activity"/>
    <property type="evidence" value="ECO:0007669"/>
    <property type="project" value="InterPro"/>
</dbReference>
<comment type="caution">
    <text evidence="3">The sequence shown here is derived from an EMBL/GenBank/DDBJ whole genome shotgun (WGS) entry which is preliminary data.</text>
</comment>
<gene>
    <name evidence="3" type="ORF">BD821_102142</name>
</gene>